<dbReference type="Proteomes" id="UP000075880">
    <property type="component" value="Unassembled WGS sequence"/>
</dbReference>
<organism evidence="2 3">
    <name type="scientific">Anopheles atroparvus</name>
    <name type="common">European mosquito</name>
    <dbReference type="NCBI Taxonomy" id="41427"/>
    <lineage>
        <taxon>Eukaryota</taxon>
        <taxon>Metazoa</taxon>
        <taxon>Ecdysozoa</taxon>
        <taxon>Arthropoda</taxon>
        <taxon>Hexapoda</taxon>
        <taxon>Insecta</taxon>
        <taxon>Pterygota</taxon>
        <taxon>Neoptera</taxon>
        <taxon>Endopterygota</taxon>
        <taxon>Diptera</taxon>
        <taxon>Nematocera</taxon>
        <taxon>Culicoidea</taxon>
        <taxon>Culicidae</taxon>
        <taxon>Anophelinae</taxon>
        <taxon>Anopheles</taxon>
    </lineage>
</organism>
<feature type="compositionally biased region" description="Basic and acidic residues" evidence="1">
    <location>
        <begin position="75"/>
        <end position="85"/>
    </location>
</feature>
<accession>A0AAG5CYU0</accession>
<name>A0AAG5CYU0_ANOAO</name>
<feature type="region of interest" description="Disordered" evidence="1">
    <location>
        <begin position="75"/>
        <end position="101"/>
    </location>
</feature>
<sequence>MYTPAVLFIVRSISRSRCSWWYLTIGTRAFRILLTPFTPGRNSCSTSPIDSSCRCTWVRSFGLVAFVWYTSREFRSGGSPERESRSSITSKSHPIRPNPLTEEPNGCASACGNIPWSEDSNCRTARNLSRLPRSFSLVTRCNTFT</sequence>
<reference evidence="2" key="1">
    <citation type="submission" date="2024-04" db="UniProtKB">
        <authorList>
            <consortium name="EnsemblMetazoa"/>
        </authorList>
    </citation>
    <scope>IDENTIFICATION</scope>
    <source>
        <strain evidence="2">EBRO</strain>
    </source>
</reference>
<keyword evidence="3" id="KW-1185">Reference proteome</keyword>
<protein>
    <submittedName>
        <fullName evidence="2">Uncharacterized protein</fullName>
    </submittedName>
</protein>
<evidence type="ECO:0000256" key="1">
    <source>
        <dbReference type="SAM" id="MobiDB-lite"/>
    </source>
</evidence>
<evidence type="ECO:0000313" key="3">
    <source>
        <dbReference type="Proteomes" id="UP000075880"/>
    </source>
</evidence>
<dbReference type="EnsemblMetazoa" id="ENSAATROPT004222">
    <property type="protein sequence ID" value="ENSAATROPP004051"/>
    <property type="gene ID" value="ENSAATROPG003337"/>
</dbReference>
<dbReference type="AlphaFoldDB" id="A0AAG5CYU0"/>
<evidence type="ECO:0000313" key="2">
    <source>
        <dbReference type="EnsemblMetazoa" id="ENSAATROPP004051"/>
    </source>
</evidence>
<proteinExistence type="predicted"/>